<dbReference type="RefSeq" id="WP_090525654.1">
    <property type="nucleotide sequence ID" value="NZ_FNAH01000018.1"/>
</dbReference>
<sequence length="351" mass="37338">MWPFKRKQPETETRAADTGYTALMMASRAEYITGTTGAAELTSAVQSCVSFWEAGFAMADVDGTDLLTRRLRAVMARQLALRGEAVFYITDDAMVPVSDWDLQTRLGRPTAYRLTLPDIGGGQTVTALAGEVAHIVTGADARQPWAGTPPLHRSGLSAGLLQTMETLLSDVYRDAPIGSGVVPMPESKEADLQDIARGFKGARGKMLVRESVSVQAAGGPQPNSDWKPQDLTPDLQKTDALGAHGAARDAILCAFGVLPAMLARNAQGPLVREGQRQLATWTLQPLAEIVSEELTDKLGQPVQMDTLRPLQAYDAGGRARAAAGVVQALALAKEAGVDADTAMKLVGWDAD</sequence>
<dbReference type="AlphaFoldDB" id="A0A1G7H773"/>
<proteinExistence type="predicted"/>
<dbReference type="InterPro" id="IPR006944">
    <property type="entry name" value="Phage/GTA_portal"/>
</dbReference>
<evidence type="ECO:0000313" key="2">
    <source>
        <dbReference type="Proteomes" id="UP000199344"/>
    </source>
</evidence>
<accession>A0A1G7H773</accession>
<name>A0A1G7H773_9RHOB</name>
<gene>
    <name evidence="1" type="ORF">SAMN05421538_1188</name>
</gene>
<dbReference type="EMBL" id="FNAH01000018">
    <property type="protein sequence ID" value="SDE96282.1"/>
    <property type="molecule type" value="Genomic_DNA"/>
</dbReference>
<organism evidence="1 2">
    <name type="scientific">Paracoccus isoporae</name>
    <dbReference type="NCBI Taxonomy" id="591205"/>
    <lineage>
        <taxon>Bacteria</taxon>
        <taxon>Pseudomonadati</taxon>
        <taxon>Pseudomonadota</taxon>
        <taxon>Alphaproteobacteria</taxon>
        <taxon>Rhodobacterales</taxon>
        <taxon>Paracoccaceae</taxon>
        <taxon>Paracoccus</taxon>
    </lineage>
</organism>
<dbReference type="Pfam" id="PF04860">
    <property type="entry name" value="Phage_portal"/>
    <property type="match status" value="1"/>
</dbReference>
<protein>
    <submittedName>
        <fullName evidence="1">Phage portal protein</fullName>
    </submittedName>
</protein>
<evidence type="ECO:0000313" key="1">
    <source>
        <dbReference type="EMBL" id="SDE96282.1"/>
    </source>
</evidence>
<keyword evidence="2" id="KW-1185">Reference proteome</keyword>
<dbReference type="STRING" id="591205.SAMN05421538_1188"/>
<dbReference type="Proteomes" id="UP000199344">
    <property type="component" value="Unassembled WGS sequence"/>
</dbReference>
<dbReference type="OrthoDB" id="7605001at2"/>
<reference evidence="1 2" key="1">
    <citation type="submission" date="2016-10" db="EMBL/GenBank/DDBJ databases">
        <authorList>
            <person name="de Groot N.N."/>
        </authorList>
    </citation>
    <scope>NUCLEOTIDE SEQUENCE [LARGE SCALE GENOMIC DNA]</scope>
    <source>
        <strain evidence="1 2">DSM 22220</strain>
    </source>
</reference>